<evidence type="ECO:0000256" key="1">
    <source>
        <dbReference type="SAM" id="Phobius"/>
    </source>
</evidence>
<keyword evidence="3" id="KW-1185">Reference proteome</keyword>
<gene>
    <name evidence="2" type="ORF">CCMA1212_006671</name>
</gene>
<accession>A0ABY2H0P8</accession>
<evidence type="ECO:0000313" key="2">
    <source>
        <dbReference type="EMBL" id="TFB01361.1"/>
    </source>
</evidence>
<dbReference type="GeneID" id="300578328"/>
<reference evidence="2 3" key="1">
    <citation type="submission" date="2018-01" db="EMBL/GenBank/DDBJ databases">
        <title>Genome characterization of the sugarcane-associated fungus Trichoderma ghanense CCMA-1212 and their application in lignocelulose bioconversion.</title>
        <authorList>
            <person name="Steindorff A.S."/>
            <person name="Mendes T.D."/>
            <person name="Vilela E.S.D."/>
            <person name="Rodrigues D.S."/>
            <person name="Formighieri E.F."/>
            <person name="Melo I.S."/>
            <person name="Favaro L.C.L."/>
        </authorList>
    </citation>
    <scope>NUCLEOTIDE SEQUENCE [LARGE SCALE GENOMIC DNA]</scope>
    <source>
        <strain evidence="2 3">CCMA-1212</strain>
    </source>
</reference>
<keyword evidence="1" id="KW-0472">Membrane</keyword>
<name>A0ABY2H0P8_9HYPO</name>
<proteinExistence type="predicted"/>
<dbReference type="EMBL" id="PPTA01000009">
    <property type="protein sequence ID" value="TFB01361.1"/>
    <property type="molecule type" value="Genomic_DNA"/>
</dbReference>
<dbReference type="RefSeq" id="XP_073557562.1">
    <property type="nucleotide sequence ID" value="XM_073703878.1"/>
</dbReference>
<protein>
    <submittedName>
        <fullName evidence="2">Uncharacterized protein</fullName>
    </submittedName>
</protein>
<keyword evidence="1" id="KW-0812">Transmembrane</keyword>
<evidence type="ECO:0000313" key="3">
    <source>
        <dbReference type="Proteomes" id="UP001642720"/>
    </source>
</evidence>
<comment type="caution">
    <text evidence="2">The sequence shown here is derived from an EMBL/GenBank/DDBJ whole genome shotgun (WGS) entry which is preliminary data.</text>
</comment>
<sequence>MCVLLAHSEARGTRRTRTSSCVWLSVTHQLPRNPDSSLRLVQAVWQSITKKDPDTDAISMLAVIPDLQMGVCVVVLITVSKQAATRHGLSLPINRVCVCVLSLASMALVSLHVFAFRAVSCFSPDHTAGAICSTRCRVS</sequence>
<keyword evidence="1" id="KW-1133">Transmembrane helix</keyword>
<dbReference type="Proteomes" id="UP001642720">
    <property type="component" value="Unassembled WGS sequence"/>
</dbReference>
<organism evidence="2 3">
    <name type="scientific">Trichoderma ghanense</name>
    <dbReference type="NCBI Taxonomy" id="65468"/>
    <lineage>
        <taxon>Eukaryota</taxon>
        <taxon>Fungi</taxon>
        <taxon>Dikarya</taxon>
        <taxon>Ascomycota</taxon>
        <taxon>Pezizomycotina</taxon>
        <taxon>Sordariomycetes</taxon>
        <taxon>Hypocreomycetidae</taxon>
        <taxon>Hypocreales</taxon>
        <taxon>Hypocreaceae</taxon>
        <taxon>Trichoderma</taxon>
    </lineage>
</organism>
<feature type="transmembrane region" description="Helical" evidence="1">
    <location>
        <begin position="91"/>
        <end position="115"/>
    </location>
</feature>
<feature type="transmembrane region" description="Helical" evidence="1">
    <location>
        <begin position="57"/>
        <end position="79"/>
    </location>
</feature>